<accession>A0ABY4K7T0</accession>
<dbReference type="Proteomes" id="UP000830552">
    <property type="component" value="Chromosome"/>
</dbReference>
<dbReference type="EMBL" id="CP096203">
    <property type="protein sequence ID" value="UPQ76832.1"/>
    <property type="molecule type" value="Genomic_DNA"/>
</dbReference>
<name>A0ABY4K7T0_9FLAO</name>
<dbReference type="RefSeq" id="WP_248393843.1">
    <property type="nucleotide sequence ID" value="NZ_CP096203.1"/>
</dbReference>
<reference evidence="1" key="1">
    <citation type="submission" date="2022-04" db="EMBL/GenBank/DDBJ databases">
        <title>Evolutionary, genomic, and biogeographic characterization of Chryseobacterium nepalense represented by a plastic-degrading bacterium AC3.</title>
        <authorList>
            <person name="Yin Z."/>
            <person name="Liu X."/>
            <person name="Wang D."/>
            <person name="Xie Z."/>
        </authorList>
    </citation>
    <scope>NUCLEOTIDE SEQUENCE</scope>
    <source>
        <strain evidence="1">AC3</strain>
    </source>
</reference>
<sequence length="387" mass="45359">MKIALHFNADHESLGSLYGYTIYEEIFKVILENRTLNISSKLFVGDLLFLLYSQEEVQKKVEENVTSTTYQVNPEKYYQLIESWLYSEENNWKKFDSKRLENSLNHNIFAVCFESLDLKWAEYLFENLKDYEPFIGAMEINDSNKTHWMLYSRTLIPYARIRNKKLNLFHDSFESDDLDTEMQKEYLKIGFESVEFEDLKLKYSIFDSFHDYEHARRVAEWKKGFGSSLAYIADNVVSQLSDIAPDLGNKLWSALNTYESSETNEQFAQVVTTCRRIFEYVTDCIFPPQNELNGNGNSLKADKYKNRIYEYSKQNKLSSTNIDLITASTELLFAQWSKLNNLANKGVHAEVYRDETRRCLIRTVLMLDDIISLKDGSFEIQPNINLS</sequence>
<evidence type="ECO:0000313" key="2">
    <source>
        <dbReference type="Proteomes" id="UP000830552"/>
    </source>
</evidence>
<evidence type="ECO:0000313" key="1">
    <source>
        <dbReference type="EMBL" id="UPQ76832.1"/>
    </source>
</evidence>
<keyword evidence="2" id="KW-1185">Reference proteome</keyword>
<organism evidence="1 2">
    <name type="scientific">Chryseobacterium nepalense</name>
    <dbReference type="NCBI Taxonomy" id="1854498"/>
    <lineage>
        <taxon>Bacteria</taxon>
        <taxon>Pseudomonadati</taxon>
        <taxon>Bacteroidota</taxon>
        <taxon>Flavobacteriia</taxon>
        <taxon>Flavobacteriales</taxon>
        <taxon>Weeksellaceae</taxon>
        <taxon>Chryseobacterium group</taxon>
        <taxon>Chryseobacterium</taxon>
    </lineage>
</organism>
<gene>
    <name evidence="1" type="ORF">M0D58_04600</name>
</gene>
<proteinExistence type="predicted"/>
<protein>
    <submittedName>
        <fullName evidence="1">Uncharacterized protein</fullName>
    </submittedName>
</protein>